<feature type="transmembrane region" description="Helical" evidence="7">
    <location>
        <begin position="12"/>
        <end position="32"/>
    </location>
</feature>
<dbReference type="GO" id="GO:0055085">
    <property type="term" value="P:transmembrane transport"/>
    <property type="evidence" value="ECO:0007669"/>
    <property type="project" value="InterPro"/>
</dbReference>
<dbReference type="InterPro" id="IPR035906">
    <property type="entry name" value="MetI-like_sf"/>
</dbReference>
<dbReference type="AlphaFoldDB" id="A0A498REM7"/>
<dbReference type="PANTHER" id="PTHR30193">
    <property type="entry name" value="ABC TRANSPORTER PERMEASE PROTEIN"/>
    <property type="match status" value="1"/>
</dbReference>
<dbReference type="PROSITE" id="PS50928">
    <property type="entry name" value="ABC_TM1"/>
    <property type="match status" value="1"/>
</dbReference>
<sequence>MRRLDSRRLAHALLYLAPSILIFITFVFYPLVKTFWLSLHQADMMGVPKTFVGGQQYVALFAVDKFGRNILLTLLFAVYTVIPGMIIGLYLAYIANWRLKGIAFFRTVFASPLVIAVASASMIWMMLYNPSAGVLNYLLSLAGVPPARWLVDPNLALFSLAIVAVWRSLGFNTIILLSGLKSIPDSLYESGRIDGAGAWHLFRDITLPLLSPTLFFVFVVSMINAMQVFGEINILTLGGPVGATNVMVYSIYREAFFNFNYGLASAQAIVLFLIIFALTLLQFWLLERKVFYR</sequence>
<feature type="transmembrane region" description="Helical" evidence="7">
    <location>
        <begin position="104"/>
        <end position="128"/>
    </location>
</feature>
<dbReference type="GO" id="GO:0005886">
    <property type="term" value="C:plasma membrane"/>
    <property type="evidence" value="ECO:0007669"/>
    <property type="project" value="UniProtKB-SubCell"/>
</dbReference>
<keyword evidence="10" id="KW-1185">Reference proteome</keyword>
<keyword evidence="4 7" id="KW-0812">Transmembrane</keyword>
<dbReference type="CDD" id="cd06261">
    <property type="entry name" value="TM_PBP2"/>
    <property type="match status" value="1"/>
</dbReference>
<keyword evidence="5 7" id="KW-1133">Transmembrane helix</keyword>
<comment type="subcellular location">
    <subcellularLocation>
        <location evidence="1 7">Cell membrane</location>
        <topology evidence="1 7">Multi-pass membrane protein</topology>
    </subcellularLocation>
</comment>
<dbReference type="OrthoDB" id="152280at2"/>
<reference evidence="9 10" key="1">
    <citation type="submission" date="2018-06" db="EMBL/GenBank/DDBJ databases">
        <authorList>
            <person name="Strepis N."/>
        </authorList>
    </citation>
    <scope>NUCLEOTIDE SEQUENCE [LARGE SCALE GENOMIC DNA]</scope>
    <source>
        <strain evidence="9">LUCI</strain>
    </source>
</reference>
<evidence type="ECO:0000256" key="1">
    <source>
        <dbReference type="ARBA" id="ARBA00004651"/>
    </source>
</evidence>
<evidence type="ECO:0000256" key="7">
    <source>
        <dbReference type="RuleBase" id="RU363032"/>
    </source>
</evidence>
<name>A0A498REM7_9FIRM</name>
<keyword evidence="6 7" id="KW-0472">Membrane</keyword>
<feature type="transmembrane region" description="Helical" evidence="7">
    <location>
        <begin position="70"/>
        <end position="92"/>
    </location>
</feature>
<gene>
    <name evidence="9" type="ORF">LUCI_4677</name>
</gene>
<evidence type="ECO:0000256" key="6">
    <source>
        <dbReference type="ARBA" id="ARBA00023136"/>
    </source>
</evidence>
<feature type="transmembrane region" description="Helical" evidence="7">
    <location>
        <begin position="158"/>
        <end position="180"/>
    </location>
</feature>
<evidence type="ECO:0000313" key="9">
    <source>
        <dbReference type="EMBL" id="VBB09387.1"/>
    </source>
</evidence>
<evidence type="ECO:0000256" key="2">
    <source>
        <dbReference type="ARBA" id="ARBA00022448"/>
    </source>
</evidence>
<dbReference type="Pfam" id="PF00528">
    <property type="entry name" value="BPD_transp_1"/>
    <property type="match status" value="1"/>
</dbReference>
<feature type="domain" description="ABC transmembrane type-1" evidence="8">
    <location>
        <begin position="70"/>
        <end position="282"/>
    </location>
</feature>
<keyword evidence="3" id="KW-1003">Cell membrane</keyword>
<evidence type="ECO:0000256" key="5">
    <source>
        <dbReference type="ARBA" id="ARBA00022989"/>
    </source>
</evidence>
<accession>A0A498REM7</accession>
<feature type="transmembrane region" description="Helical" evidence="7">
    <location>
        <begin position="134"/>
        <end position="151"/>
    </location>
</feature>
<dbReference type="EMBL" id="UPPP01000116">
    <property type="protein sequence ID" value="VBB09387.1"/>
    <property type="molecule type" value="Genomic_DNA"/>
</dbReference>
<evidence type="ECO:0000256" key="4">
    <source>
        <dbReference type="ARBA" id="ARBA00022692"/>
    </source>
</evidence>
<evidence type="ECO:0000313" key="10">
    <source>
        <dbReference type="Proteomes" id="UP000277811"/>
    </source>
</evidence>
<dbReference type="PANTHER" id="PTHR30193:SF37">
    <property type="entry name" value="INNER MEMBRANE ABC TRANSPORTER PERMEASE PROTEIN YCJO"/>
    <property type="match status" value="1"/>
</dbReference>
<dbReference type="InterPro" id="IPR051393">
    <property type="entry name" value="ABC_transporter_permease"/>
</dbReference>
<dbReference type="SUPFAM" id="SSF161098">
    <property type="entry name" value="MetI-like"/>
    <property type="match status" value="1"/>
</dbReference>
<dbReference type="Gene3D" id="1.10.3720.10">
    <property type="entry name" value="MetI-like"/>
    <property type="match status" value="1"/>
</dbReference>
<proteinExistence type="inferred from homology"/>
<feature type="transmembrane region" description="Helical" evidence="7">
    <location>
        <begin position="264"/>
        <end position="286"/>
    </location>
</feature>
<keyword evidence="2 7" id="KW-0813">Transport</keyword>
<dbReference type="Proteomes" id="UP000277811">
    <property type="component" value="Unassembled WGS sequence"/>
</dbReference>
<comment type="similarity">
    <text evidence="7">Belongs to the binding-protein-dependent transport system permease family.</text>
</comment>
<feature type="transmembrane region" description="Helical" evidence="7">
    <location>
        <begin position="232"/>
        <end position="252"/>
    </location>
</feature>
<organism evidence="9 10">
    <name type="scientific">Lucifera butyrica</name>
    <dbReference type="NCBI Taxonomy" id="1351585"/>
    <lineage>
        <taxon>Bacteria</taxon>
        <taxon>Bacillati</taxon>
        <taxon>Bacillota</taxon>
        <taxon>Negativicutes</taxon>
        <taxon>Veillonellales</taxon>
        <taxon>Veillonellaceae</taxon>
        <taxon>Lucifera</taxon>
    </lineage>
</organism>
<dbReference type="InterPro" id="IPR000515">
    <property type="entry name" value="MetI-like"/>
</dbReference>
<evidence type="ECO:0000259" key="8">
    <source>
        <dbReference type="PROSITE" id="PS50928"/>
    </source>
</evidence>
<evidence type="ECO:0000256" key="3">
    <source>
        <dbReference type="ARBA" id="ARBA00022475"/>
    </source>
</evidence>
<protein>
    <recommendedName>
        <fullName evidence="8">ABC transmembrane type-1 domain-containing protein</fullName>
    </recommendedName>
</protein>
<feature type="transmembrane region" description="Helical" evidence="7">
    <location>
        <begin position="205"/>
        <end position="225"/>
    </location>
</feature>